<evidence type="ECO:0000256" key="2">
    <source>
        <dbReference type="ARBA" id="ARBA00022676"/>
    </source>
</evidence>
<name>A0A9J7I4M7_MUSDO</name>
<evidence type="ECO:0000313" key="6">
    <source>
        <dbReference type="Proteomes" id="UP001652621"/>
    </source>
</evidence>
<feature type="transmembrane region" description="Helical" evidence="4">
    <location>
        <begin position="480"/>
        <end position="503"/>
    </location>
</feature>
<keyword evidence="4" id="KW-0472">Membrane</keyword>
<dbReference type="PANTHER" id="PTHR48043:SF159">
    <property type="entry name" value="EG:EG0003.4 PROTEIN-RELATED"/>
    <property type="match status" value="1"/>
</dbReference>
<keyword evidence="4" id="KW-0812">Transmembrane</keyword>
<dbReference type="GO" id="GO:0008194">
    <property type="term" value="F:UDP-glycosyltransferase activity"/>
    <property type="evidence" value="ECO:0007669"/>
    <property type="project" value="InterPro"/>
</dbReference>
<dbReference type="VEuPathDB" id="VectorBase:MDOMA2_018116"/>
<evidence type="ECO:0000256" key="5">
    <source>
        <dbReference type="SAM" id="SignalP"/>
    </source>
</evidence>
<feature type="signal peptide" evidence="5">
    <location>
        <begin position="1"/>
        <end position="21"/>
    </location>
</feature>
<sequence length="511" mass="59665">MSLLILLAVILCSQLLLTTNAARILAILAFPGPSQYEFIQPLLRELAKRGHHITSVNNFPQTEPMDNFRDVVVEENLHLFDEFKNFTMDEINSNYFDTVEIFYGRSYDMCRNVIVDAQFQELMANESFDLIIIDVTFSEGFYGLGEYFGAPMVAVSYWSGIIWVDELVGNTTPLSYIPSMIMLRKYNQNMDFWRRWLNVIVYSFDWMYFVLRYMPVQRRLYNEYFPNATMRLDEAQKNFSLVLVNDHYTITTPRPYVPNMIEVAGLHIPTQAEPIAENIKQLLDNSQHGVLYVKLNSILPQHVMQIILNGLGRYPQLVLWNSNFGPWDTLLIPRNVHYFHQDLSHHSVLAHPNIRLFISHGDYLHIIDSIYHGVPILGIPRYDGLHDDYVDNIRKIGNGLSFTCRQFNEKALGQALYDLLATNRYRNEAKLKSEIFRDQQNTPLEKSVYWVEHIIKYKGAKHLRNLGQNLNTWEYYNLDVYASMLCIILVFISLSYLLLNVMLKIILSLKQ</sequence>
<keyword evidence="2" id="KW-0328">Glycosyltransferase</keyword>
<evidence type="ECO:0000256" key="4">
    <source>
        <dbReference type="SAM" id="Phobius"/>
    </source>
</evidence>
<dbReference type="OrthoDB" id="5835829at2759"/>
<dbReference type="GeneID" id="101890612"/>
<accession>A0A9J7I4M7</accession>
<proteinExistence type="inferred from homology"/>
<protein>
    <submittedName>
        <fullName evidence="7">UDP-glycosyltransferase UGT4-like</fullName>
    </submittedName>
</protein>
<dbReference type="Gene3D" id="3.40.50.2000">
    <property type="entry name" value="Glycogen Phosphorylase B"/>
    <property type="match status" value="2"/>
</dbReference>
<dbReference type="CDD" id="cd03784">
    <property type="entry name" value="GT1_Gtf-like"/>
    <property type="match status" value="1"/>
</dbReference>
<keyword evidence="6" id="KW-1185">Reference proteome</keyword>
<dbReference type="InterPro" id="IPR050271">
    <property type="entry name" value="UDP-glycosyltransferase"/>
</dbReference>
<evidence type="ECO:0000256" key="1">
    <source>
        <dbReference type="ARBA" id="ARBA00009995"/>
    </source>
</evidence>
<feature type="chain" id="PRO_5039940762" evidence="5">
    <location>
        <begin position="22"/>
        <end position="511"/>
    </location>
</feature>
<evidence type="ECO:0000256" key="3">
    <source>
        <dbReference type="ARBA" id="ARBA00022679"/>
    </source>
</evidence>
<keyword evidence="4" id="KW-1133">Transmembrane helix</keyword>
<gene>
    <name evidence="7" type="primary">LOC101890612</name>
</gene>
<dbReference type="InterPro" id="IPR002213">
    <property type="entry name" value="UDP_glucos_trans"/>
</dbReference>
<dbReference type="SUPFAM" id="SSF53756">
    <property type="entry name" value="UDP-Glycosyltransferase/glycogen phosphorylase"/>
    <property type="match status" value="1"/>
</dbReference>
<dbReference type="PANTHER" id="PTHR48043">
    <property type="entry name" value="EG:EG0003.4 PROTEIN-RELATED"/>
    <property type="match status" value="1"/>
</dbReference>
<keyword evidence="3" id="KW-0808">Transferase</keyword>
<dbReference type="AlphaFoldDB" id="A0A9J7I4M7"/>
<reference evidence="7" key="1">
    <citation type="submission" date="2025-08" db="UniProtKB">
        <authorList>
            <consortium name="RefSeq"/>
        </authorList>
    </citation>
    <scope>IDENTIFICATION</scope>
    <source>
        <strain evidence="7">Aabys</strain>
        <tissue evidence="7">Whole body</tissue>
    </source>
</reference>
<dbReference type="Proteomes" id="UP001652621">
    <property type="component" value="Unplaced"/>
</dbReference>
<dbReference type="Pfam" id="PF00201">
    <property type="entry name" value="UDPGT"/>
    <property type="match status" value="1"/>
</dbReference>
<evidence type="ECO:0000313" key="7">
    <source>
        <dbReference type="RefSeq" id="XP_005188056.3"/>
    </source>
</evidence>
<organism evidence="6 7">
    <name type="scientific">Musca domestica</name>
    <name type="common">House fly</name>
    <dbReference type="NCBI Taxonomy" id="7370"/>
    <lineage>
        <taxon>Eukaryota</taxon>
        <taxon>Metazoa</taxon>
        <taxon>Ecdysozoa</taxon>
        <taxon>Arthropoda</taxon>
        <taxon>Hexapoda</taxon>
        <taxon>Insecta</taxon>
        <taxon>Pterygota</taxon>
        <taxon>Neoptera</taxon>
        <taxon>Endopterygota</taxon>
        <taxon>Diptera</taxon>
        <taxon>Brachycera</taxon>
        <taxon>Muscomorpha</taxon>
        <taxon>Muscoidea</taxon>
        <taxon>Muscidae</taxon>
        <taxon>Musca</taxon>
    </lineage>
</organism>
<dbReference type="KEGG" id="mde:101890612"/>
<keyword evidence="5" id="KW-0732">Signal</keyword>
<comment type="similarity">
    <text evidence="1">Belongs to the UDP-glycosyltransferase family.</text>
</comment>
<dbReference type="RefSeq" id="XP_005188056.3">
    <property type="nucleotide sequence ID" value="XM_005187999.4"/>
</dbReference>